<evidence type="ECO:0000313" key="2">
    <source>
        <dbReference type="EMBL" id="MBO3738005.1"/>
    </source>
</evidence>
<name>A0ABS3UGU8_9ACTN</name>
<evidence type="ECO:0000313" key="3">
    <source>
        <dbReference type="Proteomes" id="UP000679690"/>
    </source>
</evidence>
<keyword evidence="1" id="KW-0175">Coiled coil</keyword>
<proteinExistence type="predicted"/>
<keyword evidence="3" id="KW-1185">Reference proteome</keyword>
<dbReference type="EMBL" id="JAGFNS010000006">
    <property type="protein sequence ID" value="MBO3738005.1"/>
    <property type="molecule type" value="Genomic_DNA"/>
</dbReference>
<dbReference type="RefSeq" id="WP_208467210.1">
    <property type="nucleotide sequence ID" value="NZ_JAGFNS010000006.1"/>
</dbReference>
<reference evidence="2 3" key="1">
    <citation type="submission" date="2021-03" db="EMBL/GenBank/DDBJ databases">
        <title>Actinoplanes flavus sp. nov., a novel actinomycete isolated from Coconut Palm rhizosphere soil.</title>
        <authorList>
            <person name="Luo X."/>
        </authorList>
    </citation>
    <scope>NUCLEOTIDE SEQUENCE [LARGE SCALE GENOMIC DNA]</scope>
    <source>
        <strain evidence="2 3">NEAU-H7</strain>
    </source>
</reference>
<organism evidence="2 3">
    <name type="scientific">Actinoplanes flavus</name>
    <dbReference type="NCBI Taxonomy" id="2820290"/>
    <lineage>
        <taxon>Bacteria</taxon>
        <taxon>Bacillati</taxon>
        <taxon>Actinomycetota</taxon>
        <taxon>Actinomycetes</taxon>
        <taxon>Micromonosporales</taxon>
        <taxon>Micromonosporaceae</taxon>
        <taxon>Actinoplanes</taxon>
    </lineage>
</organism>
<sequence>MAQYDADDEYEAAYETWQELDADVRSSGGVLRVSMWDLRYLSGYQRLKVNVVATISAELANMGLGHLPAELPRNQNHYVVVYKIGSEAGAVINAVRNGSSSEEAERALRKLNTSDTIQVDRENEAKLEELAAKVDELEALLKGFREVLQA</sequence>
<protein>
    <submittedName>
        <fullName evidence="2">Uncharacterized protein</fullName>
    </submittedName>
</protein>
<comment type="caution">
    <text evidence="2">The sequence shown here is derived from an EMBL/GenBank/DDBJ whole genome shotgun (WGS) entry which is preliminary data.</text>
</comment>
<gene>
    <name evidence="2" type="ORF">J5X75_10770</name>
</gene>
<evidence type="ECO:0000256" key="1">
    <source>
        <dbReference type="SAM" id="Coils"/>
    </source>
</evidence>
<accession>A0ABS3UGU8</accession>
<feature type="coiled-coil region" evidence="1">
    <location>
        <begin position="120"/>
        <end position="147"/>
    </location>
</feature>
<dbReference type="Proteomes" id="UP000679690">
    <property type="component" value="Unassembled WGS sequence"/>
</dbReference>